<dbReference type="InterPro" id="IPR005490">
    <property type="entry name" value="LD_TPept_cat_dom"/>
</dbReference>
<evidence type="ECO:0000256" key="9">
    <source>
        <dbReference type="PROSITE-ProRule" id="PRU01373"/>
    </source>
</evidence>
<accession>A0AB39V1H5</accession>
<keyword evidence="7 9" id="KW-0573">Peptidoglycan synthesis</keyword>
<evidence type="ECO:0000313" key="12">
    <source>
        <dbReference type="EMBL" id="XDT74025.1"/>
    </source>
</evidence>
<protein>
    <submittedName>
        <fullName evidence="12">L,D-transpeptidase family protein</fullName>
    </submittedName>
</protein>
<dbReference type="GO" id="GO:0016757">
    <property type="term" value="F:glycosyltransferase activity"/>
    <property type="evidence" value="ECO:0007669"/>
    <property type="project" value="UniProtKB-KW"/>
</dbReference>
<dbReference type="SUPFAM" id="SSF141523">
    <property type="entry name" value="L,D-transpeptidase catalytic domain-like"/>
    <property type="match status" value="1"/>
</dbReference>
<keyword evidence="5" id="KW-0378">Hydrolase</keyword>
<dbReference type="PANTHER" id="PTHR30582">
    <property type="entry name" value="L,D-TRANSPEPTIDASE"/>
    <property type="match status" value="1"/>
</dbReference>
<dbReference type="GO" id="GO:0018104">
    <property type="term" value="P:peptidoglycan-protein cross-linking"/>
    <property type="evidence" value="ECO:0007669"/>
    <property type="project" value="TreeGrafter"/>
</dbReference>
<name>A0AB39V1H5_9GAMM</name>
<reference evidence="12" key="1">
    <citation type="submission" date="2024-05" db="EMBL/GenBank/DDBJ databases">
        <title>Genome sequencing of novel strain.</title>
        <authorList>
            <person name="Ganbat D."/>
            <person name="Ganbat S."/>
            <person name="Lee S.-J."/>
        </authorList>
    </citation>
    <scope>NUCLEOTIDE SEQUENCE</scope>
    <source>
        <strain evidence="12">SMD15-11</strain>
    </source>
</reference>
<gene>
    <name evidence="12" type="ORF">AAIA72_10085</name>
</gene>
<evidence type="ECO:0000256" key="5">
    <source>
        <dbReference type="ARBA" id="ARBA00022801"/>
    </source>
</evidence>
<dbReference type="CDD" id="cd16913">
    <property type="entry name" value="YkuD_like"/>
    <property type="match status" value="1"/>
</dbReference>
<evidence type="ECO:0000256" key="6">
    <source>
        <dbReference type="ARBA" id="ARBA00022960"/>
    </source>
</evidence>
<feature type="active site" description="Proton donor/acceptor" evidence="9">
    <location>
        <position position="45"/>
    </location>
</feature>
<evidence type="ECO:0000256" key="8">
    <source>
        <dbReference type="ARBA" id="ARBA00023316"/>
    </source>
</evidence>
<dbReference type="Gene3D" id="2.40.440.10">
    <property type="entry name" value="L,D-transpeptidase catalytic domain-like"/>
    <property type="match status" value="1"/>
</dbReference>
<dbReference type="InterPro" id="IPR050979">
    <property type="entry name" value="LD-transpeptidase"/>
</dbReference>
<dbReference type="PANTHER" id="PTHR30582:SF24">
    <property type="entry name" value="L,D-TRANSPEPTIDASE ERFK_SRFK-RELATED"/>
    <property type="match status" value="1"/>
</dbReference>
<dbReference type="GO" id="GO:0071555">
    <property type="term" value="P:cell wall organization"/>
    <property type="evidence" value="ECO:0007669"/>
    <property type="project" value="UniProtKB-UniRule"/>
</dbReference>
<dbReference type="GO" id="GO:0008360">
    <property type="term" value="P:regulation of cell shape"/>
    <property type="evidence" value="ECO:0007669"/>
    <property type="project" value="UniProtKB-UniRule"/>
</dbReference>
<evidence type="ECO:0000259" key="11">
    <source>
        <dbReference type="PROSITE" id="PS52029"/>
    </source>
</evidence>
<organism evidence="12">
    <name type="scientific">Thermohahella caldifontis</name>
    <dbReference type="NCBI Taxonomy" id="3142973"/>
    <lineage>
        <taxon>Bacteria</taxon>
        <taxon>Pseudomonadati</taxon>
        <taxon>Pseudomonadota</taxon>
        <taxon>Gammaproteobacteria</taxon>
        <taxon>Oceanospirillales</taxon>
        <taxon>Hahellaceae</taxon>
        <taxon>Thermohahella</taxon>
    </lineage>
</organism>
<dbReference type="EMBL" id="CP154858">
    <property type="protein sequence ID" value="XDT74025.1"/>
    <property type="molecule type" value="Genomic_DNA"/>
</dbReference>
<comment type="pathway">
    <text evidence="1 9">Cell wall biogenesis; peptidoglycan biosynthesis.</text>
</comment>
<dbReference type="RefSeq" id="WP_369602998.1">
    <property type="nucleotide sequence ID" value="NZ_CP154858.1"/>
</dbReference>
<evidence type="ECO:0000256" key="10">
    <source>
        <dbReference type="SAM" id="MobiDB-lite"/>
    </source>
</evidence>
<keyword evidence="8 9" id="KW-0961">Cell wall biogenesis/degradation</keyword>
<feature type="compositionally biased region" description="Basic residues" evidence="10">
    <location>
        <begin position="12"/>
        <end position="21"/>
    </location>
</feature>
<keyword evidence="4" id="KW-0808">Transferase</keyword>
<dbReference type="GO" id="GO:0071972">
    <property type="term" value="F:peptidoglycan L,D-transpeptidase activity"/>
    <property type="evidence" value="ECO:0007669"/>
    <property type="project" value="TreeGrafter"/>
</dbReference>
<proteinExistence type="inferred from homology"/>
<dbReference type="KEGG" id="tcd:AAIA72_10085"/>
<evidence type="ECO:0000256" key="1">
    <source>
        <dbReference type="ARBA" id="ARBA00004752"/>
    </source>
</evidence>
<keyword evidence="6 9" id="KW-0133">Cell shape</keyword>
<dbReference type="PROSITE" id="PS52029">
    <property type="entry name" value="LD_TPASE"/>
    <property type="match status" value="1"/>
</dbReference>
<dbReference type="Pfam" id="PF03734">
    <property type="entry name" value="YkuD"/>
    <property type="match status" value="1"/>
</dbReference>
<feature type="region of interest" description="Disordered" evidence="10">
    <location>
        <begin position="1"/>
        <end position="27"/>
    </location>
</feature>
<evidence type="ECO:0000256" key="2">
    <source>
        <dbReference type="ARBA" id="ARBA00005992"/>
    </source>
</evidence>
<feature type="domain" description="L,D-TPase catalytic" evidence="11">
    <location>
        <begin position="1"/>
        <end position="85"/>
    </location>
</feature>
<keyword evidence="3" id="KW-0328">Glycosyltransferase</keyword>
<sequence>MPQVHSGPVFQGKRRAHARRHSPGENNPLGRFALILDGGEGYMIHGTNRYVGVGMQVSHGCIRLYNEDIEKLVWDVPKGTPVHIIKQPVKVGLDGRNLWLEVHPEPDDTLTTLRQRFARRMAQLEAETGRIPEVDYAAVTRALRQPDGLPWKVGQVPEAP</sequence>
<dbReference type="GO" id="GO:0005576">
    <property type="term" value="C:extracellular region"/>
    <property type="evidence" value="ECO:0007669"/>
    <property type="project" value="TreeGrafter"/>
</dbReference>
<evidence type="ECO:0000256" key="4">
    <source>
        <dbReference type="ARBA" id="ARBA00022679"/>
    </source>
</evidence>
<evidence type="ECO:0000256" key="3">
    <source>
        <dbReference type="ARBA" id="ARBA00022676"/>
    </source>
</evidence>
<dbReference type="AlphaFoldDB" id="A0AB39V1H5"/>
<evidence type="ECO:0000256" key="7">
    <source>
        <dbReference type="ARBA" id="ARBA00022984"/>
    </source>
</evidence>
<comment type="similarity">
    <text evidence="2">Belongs to the YkuD family.</text>
</comment>
<dbReference type="InterPro" id="IPR038063">
    <property type="entry name" value="Transpep_catalytic_dom"/>
</dbReference>
<feature type="active site" description="Nucleophile" evidence="9">
    <location>
        <position position="61"/>
    </location>
</feature>